<reference evidence="2 3" key="1">
    <citation type="journal article" date="2018" name="PLoS Genet.">
        <title>Population sequencing reveals clonal diversity and ancestral inbreeding in the grapevine cultivar Chardonnay.</title>
        <authorList>
            <person name="Roach M.J."/>
            <person name="Johnson D.L."/>
            <person name="Bohlmann J."/>
            <person name="van Vuuren H.J."/>
            <person name="Jones S.J."/>
            <person name="Pretorius I.S."/>
            <person name="Schmidt S.A."/>
            <person name="Borneman A.R."/>
        </authorList>
    </citation>
    <scope>NUCLEOTIDE SEQUENCE [LARGE SCALE GENOMIC DNA]</scope>
    <source>
        <strain evidence="3">cv. Chardonnay</strain>
        <tissue evidence="2">Leaf</tissue>
    </source>
</reference>
<evidence type="ECO:0000313" key="3">
    <source>
        <dbReference type="Proteomes" id="UP000288805"/>
    </source>
</evidence>
<comment type="caution">
    <text evidence="2">The sequence shown here is derived from an EMBL/GenBank/DDBJ whole genome shotgun (WGS) entry which is preliminary data.</text>
</comment>
<sequence>MDGVPFLFWCFVGVPPFGQGNPCRMEGVLCGKEKEGGVAIGTVMLGDTSLNHEDVQEDMLHEVYRSATEEPSQTLASDMVAGDVPSEGSSEKELPNQVPENGPIRSDIQITEEQKARMEANRQKALERAAARVRLQQAV</sequence>
<dbReference type="EMBL" id="QGNW01000030">
    <property type="protein sequence ID" value="RVX11481.1"/>
    <property type="molecule type" value="Genomic_DNA"/>
</dbReference>
<proteinExistence type="predicted"/>
<evidence type="ECO:0000313" key="2">
    <source>
        <dbReference type="EMBL" id="RVX11481.1"/>
    </source>
</evidence>
<accession>A0A438JR98</accession>
<evidence type="ECO:0000256" key="1">
    <source>
        <dbReference type="SAM" id="MobiDB-lite"/>
    </source>
</evidence>
<name>A0A438JR98_VITVI</name>
<organism evidence="2 3">
    <name type="scientific">Vitis vinifera</name>
    <name type="common">Grape</name>
    <dbReference type="NCBI Taxonomy" id="29760"/>
    <lineage>
        <taxon>Eukaryota</taxon>
        <taxon>Viridiplantae</taxon>
        <taxon>Streptophyta</taxon>
        <taxon>Embryophyta</taxon>
        <taxon>Tracheophyta</taxon>
        <taxon>Spermatophyta</taxon>
        <taxon>Magnoliopsida</taxon>
        <taxon>eudicotyledons</taxon>
        <taxon>Gunneridae</taxon>
        <taxon>Pentapetalae</taxon>
        <taxon>rosids</taxon>
        <taxon>Vitales</taxon>
        <taxon>Vitaceae</taxon>
        <taxon>Viteae</taxon>
        <taxon>Vitis</taxon>
    </lineage>
</organism>
<dbReference type="AlphaFoldDB" id="A0A438JR98"/>
<gene>
    <name evidence="2" type="ORF">CK203_015857</name>
</gene>
<feature type="region of interest" description="Disordered" evidence="1">
    <location>
        <begin position="67"/>
        <end position="106"/>
    </location>
</feature>
<dbReference type="Proteomes" id="UP000288805">
    <property type="component" value="Unassembled WGS sequence"/>
</dbReference>
<protein>
    <recommendedName>
        <fullName evidence="4">TIMELESS-interacting protein</fullName>
    </recommendedName>
</protein>
<evidence type="ECO:0008006" key="4">
    <source>
        <dbReference type="Google" id="ProtNLM"/>
    </source>
</evidence>